<proteinExistence type="predicted"/>
<name>A0ACB9H226_CICIN</name>
<reference evidence="2" key="1">
    <citation type="journal article" date="2022" name="Mol. Ecol. Resour.">
        <title>The genomes of chicory, endive, great burdock and yacon provide insights into Asteraceae palaeo-polyploidization history and plant inulin production.</title>
        <authorList>
            <person name="Fan W."/>
            <person name="Wang S."/>
            <person name="Wang H."/>
            <person name="Wang A."/>
            <person name="Jiang F."/>
            <person name="Liu H."/>
            <person name="Zhao H."/>
            <person name="Xu D."/>
            <person name="Zhang Y."/>
        </authorList>
    </citation>
    <scope>NUCLEOTIDE SEQUENCE [LARGE SCALE GENOMIC DNA]</scope>
    <source>
        <strain evidence="2">cv. Punajuju</strain>
    </source>
</reference>
<sequence length="211" mass="23630">MRKSQLSSSVFLLLLTLSFSVSWASLSSILDATIGSSDDVVGCLLSNSNNITLTSQLIFTPVNASFQAVWEVAIMDTRLLTPSTPKPAVIVTPTEETLVQTTLYCTKQYGYELRIRSGGHDFEGISYTSSVPFVMLDFTNMRAIDGPDLKIFTRKLCNHKLNDVVKSVVKIQRDFRFTVGMLEVEAFNLDFGFPNLKILETVILEFEMFLF</sequence>
<evidence type="ECO:0000313" key="2">
    <source>
        <dbReference type="Proteomes" id="UP001055811"/>
    </source>
</evidence>
<accession>A0ACB9H226</accession>
<protein>
    <submittedName>
        <fullName evidence="1">Uncharacterized protein</fullName>
    </submittedName>
</protein>
<dbReference type="Proteomes" id="UP001055811">
    <property type="component" value="Linkage Group LG01"/>
</dbReference>
<dbReference type="EMBL" id="CM042009">
    <property type="protein sequence ID" value="KAI3789602.1"/>
    <property type="molecule type" value="Genomic_DNA"/>
</dbReference>
<organism evidence="1 2">
    <name type="scientific">Cichorium intybus</name>
    <name type="common">Chicory</name>
    <dbReference type="NCBI Taxonomy" id="13427"/>
    <lineage>
        <taxon>Eukaryota</taxon>
        <taxon>Viridiplantae</taxon>
        <taxon>Streptophyta</taxon>
        <taxon>Embryophyta</taxon>
        <taxon>Tracheophyta</taxon>
        <taxon>Spermatophyta</taxon>
        <taxon>Magnoliopsida</taxon>
        <taxon>eudicotyledons</taxon>
        <taxon>Gunneridae</taxon>
        <taxon>Pentapetalae</taxon>
        <taxon>asterids</taxon>
        <taxon>campanulids</taxon>
        <taxon>Asterales</taxon>
        <taxon>Asteraceae</taxon>
        <taxon>Cichorioideae</taxon>
        <taxon>Cichorieae</taxon>
        <taxon>Cichoriinae</taxon>
        <taxon>Cichorium</taxon>
    </lineage>
</organism>
<reference evidence="1 2" key="2">
    <citation type="journal article" date="2022" name="Mol. Ecol. Resour.">
        <title>The genomes of chicory, endive, great burdock and yacon provide insights into Asteraceae paleo-polyploidization history and plant inulin production.</title>
        <authorList>
            <person name="Fan W."/>
            <person name="Wang S."/>
            <person name="Wang H."/>
            <person name="Wang A."/>
            <person name="Jiang F."/>
            <person name="Liu H."/>
            <person name="Zhao H."/>
            <person name="Xu D."/>
            <person name="Zhang Y."/>
        </authorList>
    </citation>
    <scope>NUCLEOTIDE SEQUENCE [LARGE SCALE GENOMIC DNA]</scope>
    <source>
        <strain evidence="2">cv. Punajuju</strain>
        <tissue evidence="1">Leaves</tissue>
    </source>
</reference>
<gene>
    <name evidence="1" type="ORF">L2E82_02402</name>
</gene>
<evidence type="ECO:0000313" key="1">
    <source>
        <dbReference type="EMBL" id="KAI3789602.1"/>
    </source>
</evidence>
<comment type="caution">
    <text evidence="1">The sequence shown here is derived from an EMBL/GenBank/DDBJ whole genome shotgun (WGS) entry which is preliminary data.</text>
</comment>
<keyword evidence="2" id="KW-1185">Reference proteome</keyword>